<dbReference type="PIRSF" id="PIRSF017082">
    <property type="entry name" value="YflP"/>
    <property type="match status" value="1"/>
</dbReference>
<keyword evidence="2" id="KW-0675">Receptor</keyword>
<dbReference type="PANTHER" id="PTHR42928">
    <property type="entry name" value="TRICARBOXYLATE-BINDING PROTEIN"/>
    <property type="match status" value="1"/>
</dbReference>
<reference evidence="2 3" key="1">
    <citation type="submission" date="2018-05" db="EMBL/GenBank/DDBJ databases">
        <title>Genomic Encyclopedia of Type Strains, Phase IV (KMG-V): Genome sequencing to study the core and pangenomes of soil and plant-associated prokaryotes.</title>
        <authorList>
            <person name="Whitman W."/>
        </authorList>
    </citation>
    <scope>NUCLEOTIDE SEQUENCE [LARGE SCALE GENOMIC DNA]</scope>
    <source>
        <strain evidence="2 3">SLV-132</strain>
    </source>
</reference>
<dbReference type="InterPro" id="IPR005064">
    <property type="entry name" value="BUG"/>
</dbReference>
<evidence type="ECO:0000313" key="3">
    <source>
        <dbReference type="Proteomes" id="UP000245754"/>
    </source>
</evidence>
<dbReference type="InterPro" id="IPR042100">
    <property type="entry name" value="Bug_dom1"/>
</dbReference>
<dbReference type="PANTHER" id="PTHR42928:SF5">
    <property type="entry name" value="BLR1237 PROTEIN"/>
    <property type="match status" value="1"/>
</dbReference>
<gene>
    <name evidence="2" type="ORF">C7419_1039</name>
</gene>
<dbReference type="GeneID" id="98343089"/>
<dbReference type="Gene3D" id="3.40.190.10">
    <property type="entry name" value="Periplasmic binding protein-like II"/>
    <property type="match status" value="1"/>
</dbReference>
<dbReference type="PROSITE" id="PS51318">
    <property type="entry name" value="TAT"/>
    <property type="match status" value="1"/>
</dbReference>
<comment type="caution">
    <text evidence="2">The sequence shown here is derived from an EMBL/GenBank/DDBJ whole genome shotgun (WGS) entry which is preliminary data.</text>
</comment>
<dbReference type="EMBL" id="QGGT01000003">
    <property type="protein sequence ID" value="PWK33690.1"/>
    <property type="molecule type" value="Genomic_DNA"/>
</dbReference>
<dbReference type="RefSeq" id="WP_244835951.1">
    <property type="nucleotide sequence ID" value="NZ_CAJPUX010000005.1"/>
</dbReference>
<evidence type="ECO:0000313" key="2">
    <source>
        <dbReference type="EMBL" id="PWK33690.1"/>
    </source>
</evidence>
<sequence length="342" mass="35702">MTHTGGEARAPRPAASRRQFITASLCAGLAATFGGTGIAAASTDYPTKPATLLVGFSAGGAVDQVARLVGQGLSKDLGQSFVIENRAGATGTIAAEAVARARPDGYTLLLGTQSTMVVAPGMYPKLRFDPVKDFAPVSLIASVPLVLVVHPSLPLHTVQDVIQYAREKNGALNYASSGPGGPQHVAAELFSTMAGVQMVHVPYKGEANAIADVLGNQVPLMFSNLPTLLPYIRSGKLRAIAVSSLERAPSAPTIPTVSESGLKGFEALTWFGLYAPAGTPADVVRKLEQGVKVVTSDPETRAKMAAQGMKVEASDSATFRQYMASESVKWGELVRKSGIKPE</sequence>
<dbReference type="InterPro" id="IPR006311">
    <property type="entry name" value="TAT_signal"/>
</dbReference>
<dbReference type="Gene3D" id="3.40.190.150">
    <property type="entry name" value="Bordetella uptake gene, domain 1"/>
    <property type="match status" value="1"/>
</dbReference>
<protein>
    <submittedName>
        <fullName evidence="2">Tripartite-type tricarboxylate transporter receptor subunit TctC</fullName>
    </submittedName>
</protein>
<accession>A0A316EPB8</accession>
<proteinExistence type="inferred from homology"/>
<dbReference type="AlphaFoldDB" id="A0A316EPB8"/>
<name>A0A316EPB8_9BURK</name>
<dbReference type="Pfam" id="PF03401">
    <property type="entry name" value="TctC"/>
    <property type="match status" value="1"/>
</dbReference>
<comment type="similarity">
    <text evidence="1">Belongs to the UPF0065 (bug) family.</text>
</comment>
<dbReference type="CDD" id="cd13578">
    <property type="entry name" value="PBP2_Bug27"/>
    <property type="match status" value="1"/>
</dbReference>
<dbReference type="Proteomes" id="UP000245754">
    <property type="component" value="Unassembled WGS sequence"/>
</dbReference>
<evidence type="ECO:0000256" key="1">
    <source>
        <dbReference type="ARBA" id="ARBA00006987"/>
    </source>
</evidence>
<keyword evidence="3" id="KW-1185">Reference proteome</keyword>
<dbReference type="SUPFAM" id="SSF53850">
    <property type="entry name" value="Periplasmic binding protein-like II"/>
    <property type="match status" value="1"/>
</dbReference>
<organism evidence="2 3">
    <name type="scientific">Cupriavidus plantarum</name>
    <dbReference type="NCBI Taxonomy" id="942865"/>
    <lineage>
        <taxon>Bacteria</taxon>
        <taxon>Pseudomonadati</taxon>
        <taxon>Pseudomonadota</taxon>
        <taxon>Betaproteobacteria</taxon>
        <taxon>Burkholderiales</taxon>
        <taxon>Burkholderiaceae</taxon>
        <taxon>Cupriavidus</taxon>
    </lineage>
</organism>